<protein>
    <submittedName>
        <fullName evidence="6">SMP-30/gluconolactonase/LRE family protein</fullName>
    </submittedName>
</protein>
<evidence type="ECO:0000313" key="6">
    <source>
        <dbReference type="EMBL" id="MBW4660670.1"/>
    </source>
</evidence>
<dbReference type="GO" id="GO:0016787">
    <property type="term" value="F:hydrolase activity"/>
    <property type="evidence" value="ECO:0007669"/>
    <property type="project" value="UniProtKB-KW"/>
</dbReference>
<dbReference type="InterPro" id="IPR013658">
    <property type="entry name" value="SGL"/>
</dbReference>
<feature type="domain" description="SMP-30/Gluconolactonase/LRE-like region" evidence="5">
    <location>
        <begin position="48"/>
        <end position="289"/>
    </location>
</feature>
<evidence type="ECO:0000259" key="5">
    <source>
        <dbReference type="Pfam" id="PF08450"/>
    </source>
</evidence>
<keyword evidence="4" id="KW-0479">Metal-binding</keyword>
<evidence type="ECO:0000313" key="7">
    <source>
        <dbReference type="Proteomes" id="UP000757435"/>
    </source>
</evidence>
<keyword evidence="2" id="KW-0378">Hydrolase</keyword>
<comment type="caution">
    <text evidence="6">The sequence shown here is derived from an EMBL/GenBank/DDBJ whole genome shotgun (WGS) entry which is preliminary data.</text>
</comment>
<dbReference type="GO" id="GO:0046872">
    <property type="term" value="F:metal ion binding"/>
    <property type="evidence" value="ECO:0007669"/>
    <property type="project" value="UniProtKB-KW"/>
</dbReference>
<proteinExistence type="inferred from homology"/>
<name>A0A951QDT2_9CYAN</name>
<dbReference type="InterPro" id="IPR051262">
    <property type="entry name" value="SMP-30/CGR1_Lactonase"/>
</dbReference>
<dbReference type="InterPro" id="IPR011042">
    <property type="entry name" value="6-blade_b-propeller_TolB-like"/>
</dbReference>
<accession>A0A951QDT2</accession>
<dbReference type="PRINTS" id="PR01790">
    <property type="entry name" value="SMP30FAMILY"/>
</dbReference>
<comment type="similarity">
    <text evidence="1">Belongs to the SMP-30/CGR1 family.</text>
</comment>
<evidence type="ECO:0000256" key="2">
    <source>
        <dbReference type="ARBA" id="ARBA00022801"/>
    </source>
</evidence>
<evidence type="ECO:0000256" key="1">
    <source>
        <dbReference type="ARBA" id="ARBA00008853"/>
    </source>
</evidence>
<dbReference type="Gene3D" id="2.120.10.30">
    <property type="entry name" value="TolB, C-terminal domain"/>
    <property type="match status" value="1"/>
</dbReference>
<feature type="binding site" evidence="4">
    <location>
        <position position="234"/>
    </location>
    <ligand>
        <name>a divalent metal cation</name>
        <dbReference type="ChEBI" id="CHEBI:60240"/>
    </ligand>
</feature>
<keyword evidence="4" id="KW-0862">Zinc</keyword>
<sequence length="305" mass="33763">MLQSLKQFKRQIKRQLTGDLIAKSPQFKTLFPKSARLEQVATGFQFLEGPVWNATEQALYFVDIPASKILKLKNGEVSVVRHPSGKANGLTYDRQGRLTMCEEGARQITRIELDGFITVLADRFQGKPLNSPNDLVVKSDGAIYFTDPPYGIKAEQQEQPIQGVYRLSPEGELTVVATDFETPNGLAFSPDERLLYIDDSSRRHIRVFEVQPDGSLGNDRLFCSMDVPKAGLPDGLKVDAEGRIYSTAPGGIWVLDPQGEHLGTIVIPDAPSNCAWGDADHQTLYITAQHSVYKIRVNVPGLSVH</sequence>
<dbReference type="PANTHER" id="PTHR47572">
    <property type="entry name" value="LIPOPROTEIN-RELATED"/>
    <property type="match status" value="1"/>
</dbReference>
<dbReference type="Pfam" id="PF08450">
    <property type="entry name" value="SGL"/>
    <property type="match status" value="1"/>
</dbReference>
<feature type="binding site" evidence="4">
    <location>
        <position position="48"/>
    </location>
    <ligand>
        <name>a divalent metal cation</name>
        <dbReference type="ChEBI" id="CHEBI:60240"/>
    </ligand>
</feature>
<reference evidence="6" key="1">
    <citation type="submission" date="2021-05" db="EMBL/GenBank/DDBJ databases">
        <authorList>
            <person name="Pietrasiak N."/>
            <person name="Ward R."/>
            <person name="Stajich J.E."/>
            <person name="Kurbessoian T."/>
        </authorList>
    </citation>
    <scope>NUCLEOTIDE SEQUENCE</scope>
    <source>
        <strain evidence="6">UHER 2000/2452</strain>
    </source>
</reference>
<feature type="active site" description="Proton donor/acceptor" evidence="3">
    <location>
        <position position="234"/>
    </location>
</feature>
<organism evidence="6 7">
    <name type="scientific">Drouetiella hepatica Uher 2000/2452</name>
    <dbReference type="NCBI Taxonomy" id="904376"/>
    <lineage>
        <taxon>Bacteria</taxon>
        <taxon>Bacillati</taxon>
        <taxon>Cyanobacteriota</taxon>
        <taxon>Cyanophyceae</taxon>
        <taxon>Oculatellales</taxon>
        <taxon>Oculatellaceae</taxon>
        <taxon>Drouetiella</taxon>
    </lineage>
</organism>
<dbReference type="AlphaFoldDB" id="A0A951QDT2"/>
<dbReference type="InterPro" id="IPR005511">
    <property type="entry name" value="SMP-30"/>
</dbReference>
<comment type="cofactor">
    <cofactor evidence="4">
        <name>Zn(2+)</name>
        <dbReference type="ChEBI" id="CHEBI:29105"/>
    </cofactor>
    <text evidence="4">Binds 1 divalent metal cation per subunit.</text>
</comment>
<feature type="binding site" evidence="4">
    <location>
        <position position="184"/>
    </location>
    <ligand>
        <name>a divalent metal cation</name>
        <dbReference type="ChEBI" id="CHEBI:60240"/>
    </ligand>
</feature>
<gene>
    <name evidence="6" type="ORF">KME15_18510</name>
</gene>
<dbReference type="SUPFAM" id="SSF63829">
    <property type="entry name" value="Calcium-dependent phosphotriesterase"/>
    <property type="match status" value="1"/>
</dbReference>
<dbReference type="PANTHER" id="PTHR47572:SF4">
    <property type="entry name" value="LACTONASE DRP35"/>
    <property type="match status" value="1"/>
</dbReference>
<dbReference type="Proteomes" id="UP000757435">
    <property type="component" value="Unassembled WGS sequence"/>
</dbReference>
<reference evidence="6" key="2">
    <citation type="journal article" date="2022" name="Microbiol. Resour. Announc.">
        <title>Metagenome Sequencing to Explore Phylogenomics of Terrestrial Cyanobacteria.</title>
        <authorList>
            <person name="Ward R.D."/>
            <person name="Stajich J.E."/>
            <person name="Johansen J.R."/>
            <person name="Huntemann M."/>
            <person name="Clum A."/>
            <person name="Foster B."/>
            <person name="Foster B."/>
            <person name="Roux S."/>
            <person name="Palaniappan K."/>
            <person name="Varghese N."/>
            <person name="Mukherjee S."/>
            <person name="Reddy T.B.K."/>
            <person name="Daum C."/>
            <person name="Copeland A."/>
            <person name="Chen I.A."/>
            <person name="Ivanova N.N."/>
            <person name="Kyrpides N.C."/>
            <person name="Shapiro N."/>
            <person name="Eloe-Fadrosh E.A."/>
            <person name="Pietrasiak N."/>
        </authorList>
    </citation>
    <scope>NUCLEOTIDE SEQUENCE</scope>
    <source>
        <strain evidence="6">UHER 2000/2452</strain>
    </source>
</reference>
<dbReference type="EMBL" id="JAHHHD010000024">
    <property type="protein sequence ID" value="MBW4660670.1"/>
    <property type="molecule type" value="Genomic_DNA"/>
</dbReference>
<evidence type="ECO:0000256" key="3">
    <source>
        <dbReference type="PIRSR" id="PIRSR605511-1"/>
    </source>
</evidence>
<evidence type="ECO:0000256" key="4">
    <source>
        <dbReference type="PIRSR" id="PIRSR605511-2"/>
    </source>
</evidence>
<feature type="binding site" evidence="4">
    <location>
        <position position="133"/>
    </location>
    <ligand>
        <name>substrate</name>
    </ligand>
</feature>